<feature type="transmembrane region" description="Helical" evidence="2">
    <location>
        <begin position="315"/>
        <end position="337"/>
    </location>
</feature>
<evidence type="ECO:0000256" key="1">
    <source>
        <dbReference type="SAM" id="MobiDB-lite"/>
    </source>
</evidence>
<dbReference type="AlphaFoldDB" id="A0A9P1GQR4"/>
<feature type="transmembrane region" description="Helical" evidence="2">
    <location>
        <begin position="278"/>
        <end position="303"/>
    </location>
</feature>
<dbReference type="Proteomes" id="UP001152797">
    <property type="component" value="Unassembled WGS sequence"/>
</dbReference>
<proteinExistence type="predicted"/>
<keyword evidence="2" id="KW-0812">Transmembrane</keyword>
<dbReference type="EMBL" id="CAMXCT020006733">
    <property type="protein sequence ID" value="CAL1172496.1"/>
    <property type="molecule type" value="Genomic_DNA"/>
</dbReference>
<feature type="region of interest" description="Disordered" evidence="1">
    <location>
        <begin position="677"/>
        <end position="716"/>
    </location>
</feature>
<evidence type="ECO:0000313" key="3">
    <source>
        <dbReference type="EMBL" id="CAI4019121.1"/>
    </source>
</evidence>
<keyword evidence="2" id="KW-0472">Membrane</keyword>
<dbReference type="InterPro" id="IPR010178">
    <property type="entry name" value="Lit"/>
</dbReference>
<dbReference type="OrthoDB" id="432060at2759"/>
<accession>A0A9P1GQR4</accession>
<dbReference type="EMBL" id="CAMXCT010006733">
    <property type="protein sequence ID" value="CAI4019121.1"/>
    <property type="molecule type" value="Genomic_DNA"/>
</dbReference>
<gene>
    <name evidence="3" type="ORF">C1SCF055_LOCUS43642</name>
</gene>
<dbReference type="EMBL" id="CAMXCT030006733">
    <property type="protein sequence ID" value="CAL4806433.1"/>
    <property type="molecule type" value="Genomic_DNA"/>
</dbReference>
<organism evidence="3">
    <name type="scientific">Cladocopium goreaui</name>
    <dbReference type="NCBI Taxonomy" id="2562237"/>
    <lineage>
        <taxon>Eukaryota</taxon>
        <taxon>Sar</taxon>
        <taxon>Alveolata</taxon>
        <taxon>Dinophyceae</taxon>
        <taxon>Suessiales</taxon>
        <taxon>Symbiodiniaceae</taxon>
        <taxon>Cladocopium</taxon>
    </lineage>
</organism>
<sequence length="716" mass="79876">MALKHSSEVFAVLKDELSNCTPLADELSVVLGCGREFLESLPVEDQERGLELFREMTEWQKMQRGSRQSLGPLAVSALLHPESGREIILVGTPHSLPGAVAVTNPVPKAVQRTVKALKPELVAVELDEARGVRELEKRPKLRGPASSWSRAVQGFLALRGRLVGPCLFRLLRLLLAALTPYVLIVGSARLVTCEWFLYMEYYRHGFPADPYGFEAKDRMDFGVYCIRYMTNNEDIQYLESLTLPAELCVQKHPETSSTTGACQMFSVKELKHMKDVQFLARCVFRSFWLLLFLQLKILAFLHFTEGMPDLPRRSLVMGSALTYATMFSVLAFALLAFNTAFKKFHRIFFHDGTWTFPVSSTLIRLYPQRFWIDATITVGLFTLLGATMILFFARRKQKKDARLDVTPGFAEAGDHRQGPPARFLGPTATPGQSPILLPDSEGSPLQGLFQIFSQPELGLDEELLQRIRAKAGSRLSVKGYLRALRQIYAKSSEKCLVFALDELRAEGDGDWGQDATAAVLAAQRAELPILFCDLPQEWTLGKVIPIYNKEWVAARGKRLKFLEDLDVATRFLQAEEAMIREAVMSGHGGDLPSLDYGLGLCRPAVGFAEAATRRLWLEERDPAMANAVTSALEGRARVLEGKHSRLEAKQRAVLQVGCCHVEGIVKSLQQHGYKVVPEPQGGWPDLTSKGKVPVRTKKTSRQSKNVRSKPRAAGFA</sequence>
<keyword evidence="2" id="KW-1133">Transmembrane helix</keyword>
<feature type="transmembrane region" description="Helical" evidence="2">
    <location>
        <begin position="370"/>
        <end position="393"/>
    </location>
</feature>
<reference evidence="4 5" key="2">
    <citation type="submission" date="2024-05" db="EMBL/GenBank/DDBJ databases">
        <authorList>
            <person name="Chen Y."/>
            <person name="Shah S."/>
            <person name="Dougan E. K."/>
            <person name="Thang M."/>
            <person name="Chan C."/>
        </authorList>
    </citation>
    <scope>NUCLEOTIDE SEQUENCE [LARGE SCALE GENOMIC DNA]</scope>
</reference>
<keyword evidence="5" id="KW-1185">Reference proteome</keyword>
<evidence type="ECO:0000313" key="4">
    <source>
        <dbReference type="EMBL" id="CAL4806433.1"/>
    </source>
</evidence>
<evidence type="ECO:0000256" key="2">
    <source>
        <dbReference type="SAM" id="Phobius"/>
    </source>
</evidence>
<reference evidence="3" key="1">
    <citation type="submission" date="2022-10" db="EMBL/GenBank/DDBJ databases">
        <authorList>
            <person name="Chen Y."/>
            <person name="Dougan E. K."/>
            <person name="Chan C."/>
            <person name="Rhodes N."/>
            <person name="Thang M."/>
        </authorList>
    </citation>
    <scope>NUCLEOTIDE SEQUENCE</scope>
</reference>
<comment type="caution">
    <text evidence="3">The sequence shown here is derived from an EMBL/GenBank/DDBJ whole genome shotgun (WGS) entry which is preliminary data.</text>
</comment>
<feature type="compositionally biased region" description="Basic residues" evidence="1">
    <location>
        <begin position="692"/>
        <end position="710"/>
    </location>
</feature>
<feature type="transmembrane region" description="Helical" evidence="2">
    <location>
        <begin position="170"/>
        <end position="191"/>
    </location>
</feature>
<name>A0A9P1GQR4_9DINO</name>
<dbReference type="Pfam" id="PF07314">
    <property type="entry name" value="Lit"/>
    <property type="match status" value="1"/>
</dbReference>
<evidence type="ECO:0000313" key="5">
    <source>
        <dbReference type="Proteomes" id="UP001152797"/>
    </source>
</evidence>
<protein>
    <submittedName>
        <fullName evidence="4">Uncharacterized protein aq_2036</fullName>
    </submittedName>
</protein>